<sequence length="86" mass="9903">MQAQNDVHEVSVQQKDILAELQALRRSVRQLETQLPKTITRGCMTLVDATGCKHQIQMDHCTSYQQLNMMVSVLFQCNSKEARIQR</sequence>
<name>A0A1B7NF90_9AGAM</name>
<reference evidence="1 2" key="1">
    <citation type="submission" date="2016-06" db="EMBL/GenBank/DDBJ databases">
        <title>Comparative genomics of the ectomycorrhizal sister species Rhizopogon vinicolor and Rhizopogon vesiculosus (Basidiomycota: Boletales) reveals a divergence of the mating type B locus.</title>
        <authorList>
            <consortium name="DOE Joint Genome Institute"/>
            <person name="Mujic A.B."/>
            <person name="Kuo A."/>
            <person name="Tritt A."/>
            <person name="Lipzen A."/>
            <person name="Chen C."/>
            <person name="Johnson J."/>
            <person name="Sharma A."/>
            <person name="Barry K."/>
            <person name="Grigoriev I.V."/>
            <person name="Spatafora J.W."/>
        </authorList>
    </citation>
    <scope>NUCLEOTIDE SEQUENCE [LARGE SCALE GENOMIC DNA]</scope>
    <source>
        <strain evidence="1 2">AM-OR11-026</strain>
    </source>
</reference>
<keyword evidence="2" id="KW-1185">Reference proteome</keyword>
<evidence type="ECO:0000313" key="1">
    <source>
        <dbReference type="EMBL" id="OAX43429.1"/>
    </source>
</evidence>
<proteinExistence type="predicted"/>
<dbReference type="InParanoid" id="A0A1B7NF90"/>
<protein>
    <submittedName>
        <fullName evidence="1">Uncharacterized protein</fullName>
    </submittedName>
</protein>
<accession>A0A1B7NF90</accession>
<gene>
    <name evidence="1" type="ORF">K503DRAFT_155273</name>
</gene>
<organism evidence="1 2">
    <name type="scientific">Rhizopogon vinicolor AM-OR11-026</name>
    <dbReference type="NCBI Taxonomy" id="1314800"/>
    <lineage>
        <taxon>Eukaryota</taxon>
        <taxon>Fungi</taxon>
        <taxon>Dikarya</taxon>
        <taxon>Basidiomycota</taxon>
        <taxon>Agaricomycotina</taxon>
        <taxon>Agaricomycetes</taxon>
        <taxon>Agaricomycetidae</taxon>
        <taxon>Boletales</taxon>
        <taxon>Suillineae</taxon>
        <taxon>Rhizopogonaceae</taxon>
        <taxon>Rhizopogon</taxon>
    </lineage>
</organism>
<dbReference type="EMBL" id="KV448138">
    <property type="protein sequence ID" value="OAX43429.1"/>
    <property type="molecule type" value="Genomic_DNA"/>
</dbReference>
<dbReference type="AlphaFoldDB" id="A0A1B7NF90"/>
<dbReference type="OrthoDB" id="2690868at2759"/>
<evidence type="ECO:0000313" key="2">
    <source>
        <dbReference type="Proteomes" id="UP000092154"/>
    </source>
</evidence>
<dbReference type="Proteomes" id="UP000092154">
    <property type="component" value="Unassembled WGS sequence"/>
</dbReference>